<keyword evidence="8" id="KW-1185">Reference proteome</keyword>
<dbReference type="PRINTS" id="PR00081">
    <property type="entry name" value="GDHRDH"/>
</dbReference>
<reference evidence="7 8" key="1">
    <citation type="journal article" date="2019" name="Emerg. Microbes Infect.">
        <title>Comprehensive subspecies identification of 175 nontuberculous mycobacteria species based on 7547 genomic profiles.</title>
        <authorList>
            <person name="Matsumoto Y."/>
            <person name="Kinjo T."/>
            <person name="Motooka D."/>
            <person name="Nabeya D."/>
            <person name="Jung N."/>
            <person name="Uechi K."/>
            <person name="Horii T."/>
            <person name="Iida T."/>
            <person name="Fujita J."/>
            <person name="Nakamura S."/>
        </authorList>
    </citation>
    <scope>NUCLEOTIDE SEQUENCE [LARGE SCALE GENOMIC DNA]</scope>
    <source>
        <strain evidence="7 8">JCM 18538</strain>
    </source>
</reference>
<evidence type="ECO:0000256" key="5">
    <source>
        <dbReference type="ARBA" id="ARBA00040781"/>
    </source>
</evidence>
<dbReference type="Pfam" id="PF13561">
    <property type="entry name" value="adh_short_C2"/>
    <property type="match status" value="1"/>
</dbReference>
<evidence type="ECO:0000256" key="1">
    <source>
        <dbReference type="ARBA" id="ARBA00004191"/>
    </source>
</evidence>
<dbReference type="InterPro" id="IPR050259">
    <property type="entry name" value="SDR"/>
</dbReference>
<keyword evidence="3" id="KW-0964">Secreted</keyword>
<protein>
    <recommendedName>
        <fullName evidence="5">3-oxoacyl-[acyl-carrier-protein] reductase MabA</fullName>
    </recommendedName>
</protein>
<dbReference type="InterPro" id="IPR002347">
    <property type="entry name" value="SDR_fam"/>
</dbReference>
<comment type="catalytic activity">
    <reaction evidence="6">
        <text>a (3R)-hydroxyacyl-[ACP] + NADP(+) = a 3-oxoacyl-[ACP] + NADPH + H(+)</text>
        <dbReference type="Rhea" id="RHEA:17397"/>
        <dbReference type="Rhea" id="RHEA-COMP:9916"/>
        <dbReference type="Rhea" id="RHEA-COMP:9945"/>
        <dbReference type="ChEBI" id="CHEBI:15378"/>
        <dbReference type="ChEBI" id="CHEBI:57783"/>
        <dbReference type="ChEBI" id="CHEBI:58349"/>
        <dbReference type="ChEBI" id="CHEBI:78776"/>
        <dbReference type="ChEBI" id="CHEBI:78827"/>
        <dbReference type="EC" id="1.1.1.100"/>
    </reaction>
    <physiologicalReaction direction="right-to-left" evidence="6">
        <dbReference type="Rhea" id="RHEA:17399"/>
    </physiologicalReaction>
</comment>
<dbReference type="KEGG" id="marz:MARA_20330"/>
<geneLocation type="plasmid" evidence="8">
    <name>pjcm18538 dna</name>
</geneLocation>
<evidence type="ECO:0000256" key="4">
    <source>
        <dbReference type="ARBA" id="ARBA00023002"/>
    </source>
</evidence>
<comment type="subcellular location">
    <subcellularLocation>
        <location evidence="1">Secreted</location>
        <location evidence="1">Cell wall</location>
    </subcellularLocation>
</comment>
<evidence type="ECO:0000256" key="6">
    <source>
        <dbReference type="ARBA" id="ARBA00047400"/>
    </source>
</evidence>
<dbReference type="PRINTS" id="PR00080">
    <property type="entry name" value="SDRFAMILY"/>
</dbReference>
<name>A0A7I7RXV5_9MYCO</name>
<keyword evidence="3" id="KW-0134">Cell wall</keyword>
<dbReference type="PANTHER" id="PTHR42879">
    <property type="entry name" value="3-OXOACYL-(ACYL-CARRIER-PROTEIN) REDUCTASE"/>
    <property type="match status" value="1"/>
</dbReference>
<evidence type="ECO:0000313" key="7">
    <source>
        <dbReference type="EMBL" id="BBY48565.1"/>
    </source>
</evidence>
<evidence type="ECO:0000313" key="8">
    <source>
        <dbReference type="Proteomes" id="UP000467428"/>
    </source>
</evidence>
<proteinExistence type="inferred from homology"/>
<accession>A0A7I7RXV5</accession>
<dbReference type="SUPFAM" id="SSF51735">
    <property type="entry name" value="NAD(P)-binding Rossmann-fold domains"/>
    <property type="match status" value="1"/>
</dbReference>
<sequence>MPTKVPAAFDLTGQVALVTGSSSDLGIGFASARLLGQFGASVMVTGTTDRAAERAADLQAEGIAAHSFVADLMDPDAARELVAATEAAFGKVDIVVNNAGLASVHSPERPNSLMVMTDDEWALALRRNVDSAFFVTRAALPGMVERGYGRIINVASTAGILTAYTGDVGYHTAKAAMLGMTRSVAVDYAADGVTANVVVPGWIATAAQLPSEVIAGMATPLGRSATAAEVAAGVAFLAVPAASYVTGTTLAIDGGNSITGAKVAG</sequence>
<keyword evidence="4" id="KW-0560">Oxidoreductase</keyword>
<dbReference type="PANTHER" id="PTHR42879:SF2">
    <property type="entry name" value="3-OXOACYL-[ACYL-CARRIER-PROTEIN] REDUCTASE FABG"/>
    <property type="match status" value="1"/>
</dbReference>
<dbReference type="InterPro" id="IPR036291">
    <property type="entry name" value="NAD(P)-bd_dom_sf"/>
</dbReference>
<dbReference type="EMBL" id="AP022593">
    <property type="protein sequence ID" value="BBY48565.1"/>
    <property type="molecule type" value="Genomic_DNA"/>
</dbReference>
<dbReference type="Proteomes" id="UP000467428">
    <property type="component" value="Chromosome"/>
</dbReference>
<dbReference type="GO" id="GO:0004316">
    <property type="term" value="F:3-oxoacyl-[acyl-carrier-protein] reductase (NADPH) activity"/>
    <property type="evidence" value="ECO:0007669"/>
    <property type="project" value="UniProtKB-EC"/>
</dbReference>
<comment type="similarity">
    <text evidence="2">Belongs to the short-chain dehydrogenases/reductases (SDR) family.</text>
</comment>
<dbReference type="Gene3D" id="3.40.50.720">
    <property type="entry name" value="NAD(P)-binding Rossmann-like Domain"/>
    <property type="match status" value="1"/>
</dbReference>
<organism evidence="7 8">
    <name type="scientific">Mycolicibacterium arabiense</name>
    <dbReference type="NCBI Taxonomy" id="1286181"/>
    <lineage>
        <taxon>Bacteria</taxon>
        <taxon>Bacillati</taxon>
        <taxon>Actinomycetota</taxon>
        <taxon>Actinomycetes</taxon>
        <taxon>Mycobacteriales</taxon>
        <taxon>Mycobacteriaceae</taxon>
        <taxon>Mycolicibacterium</taxon>
    </lineage>
</organism>
<gene>
    <name evidence="7" type="ORF">MARA_20330</name>
</gene>
<dbReference type="RefSeq" id="WP_163918327.1">
    <property type="nucleotide sequence ID" value="NZ_AP022593.1"/>
</dbReference>
<dbReference type="AlphaFoldDB" id="A0A7I7RXV5"/>
<evidence type="ECO:0000256" key="3">
    <source>
        <dbReference type="ARBA" id="ARBA00022512"/>
    </source>
</evidence>
<dbReference type="FunFam" id="3.40.50.720:FF:000084">
    <property type="entry name" value="Short-chain dehydrogenase reductase"/>
    <property type="match status" value="1"/>
</dbReference>
<evidence type="ECO:0000256" key="2">
    <source>
        <dbReference type="ARBA" id="ARBA00006484"/>
    </source>
</evidence>